<evidence type="ECO:0000313" key="2">
    <source>
        <dbReference type="Proteomes" id="UP000009135"/>
    </source>
</evidence>
<name>H6N675_MYCHN</name>
<dbReference type="EMBL" id="CP003199">
    <property type="protein sequence ID" value="AEW45147.1"/>
    <property type="molecule type" value="Genomic_DNA"/>
</dbReference>
<evidence type="ECO:0000313" key="1">
    <source>
        <dbReference type="EMBL" id="AEW45147.1"/>
    </source>
</evidence>
<dbReference type="HOGENOM" id="CLU_096783_0_0_14"/>
<reference evidence="1 2" key="1">
    <citation type="journal article" date="2012" name="J. Bacteriol.">
        <title>Complete genome sequence of Mycoplasma haemocanis strain Illinois.</title>
        <authorList>
            <person name="do Nascimento N.C."/>
            <person name="Guimaraes A.M."/>
            <person name="Santos A.P."/>
            <person name="Sanmiguel P.J."/>
            <person name="Messick J.B."/>
        </authorList>
    </citation>
    <scope>NUCLEOTIDE SEQUENCE [LARGE SCALE GENOMIC DNA]</scope>
    <source>
        <strain evidence="1 2">Illinois</strain>
    </source>
</reference>
<gene>
    <name evidence="1" type="ordered locus">MHC_01405</name>
</gene>
<protein>
    <submittedName>
        <fullName evidence="1">Uncharacterized protein</fullName>
    </submittedName>
</protein>
<dbReference type="Proteomes" id="UP000009135">
    <property type="component" value="Chromosome"/>
</dbReference>
<dbReference type="KEGG" id="mhe:MHC_01405"/>
<accession>H6N675</accession>
<keyword evidence="2" id="KW-1185">Reference proteome</keyword>
<organism evidence="1 2">
    <name type="scientific">Mycoplasma haemocanis (strain Illinois)</name>
    <dbReference type="NCBI Taxonomy" id="1111676"/>
    <lineage>
        <taxon>Bacteria</taxon>
        <taxon>Bacillati</taxon>
        <taxon>Mycoplasmatota</taxon>
        <taxon>Mollicutes</taxon>
        <taxon>Mycoplasmataceae</taxon>
        <taxon>Mycoplasma</taxon>
    </lineage>
</organism>
<dbReference type="STRING" id="1111676.MHC_01405"/>
<proteinExistence type="predicted"/>
<dbReference type="OrthoDB" id="9827689at2"/>
<sequence length="224" mass="25824">MSKFTPIAVVIGGTGGVLGSYHSSPNFQPKKKIVNPKLNVRFKDKYKTPLLDLNGDEEIWNTKWNLLKDGKPTHPKLLKAKETNTQQQDSKKLHKEGCKDIYDSATMATPYFLDFKYYCSKTNKDVIKGDWISEDTKNPKTKNEWDEPLKDLSSATEKDLVKELLELFKKIKKDTKTPSKFDENHREKLKEWCDLISEGFYLGEGLQDVENAKKFCLKKVVTKK</sequence>
<dbReference type="AlphaFoldDB" id="H6N675"/>